<keyword evidence="3" id="KW-1185">Reference proteome</keyword>
<keyword evidence="1" id="KW-0472">Membrane</keyword>
<evidence type="ECO:0000256" key="1">
    <source>
        <dbReference type="SAM" id="Phobius"/>
    </source>
</evidence>
<feature type="transmembrane region" description="Helical" evidence="1">
    <location>
        <begin position="246"/>
        <end position="270"/>
    </location>
</feature>
<dbReference type="OrthoDB" id="9799243at2"/>
<dbReference type="HOGENOM" id="CLU_1000864_0_0_0"/>
<feature type="transmembrane region" description="Helical" evidence="1">
    <location>
        <begin position="156"/>
        <end position="173"/>
    </location>
</feature>
<accession>S0EWJ1</accession>
<dbReference type="KEGG" id="ccz:CCALI_02469"/>
<dbReference type="STRING" id="454171.CP488_01620"/>
<feature type="transmembrane region" description="Helical" evidence="1">
    <location>
        <begin position="89"/>
        <end position="107"/>
    </location>
</feature>
<name>S0EWJ1_CHTCT</name>
<organism evidence="2 3">
    <name type="scientific">Chthonomonas calidirosea (strain DSM 23976 / ICMP 18418 / T49)</name>
    <dbReference type="NCBI Taxonomy" id="1303518"/>
    <lineage>
        <taxon>Bacteria</taxon>
        <taxon>Bacillati</taxon>
        <taxon>Armatimonadota</taxon>
        <taxon>Chthonomonadia</taxon>
        <taxon>Chthonomonadales</taxon>
        <taxon>Chthonomonadaceae</taxon>
        <taxon>Chthonomonas</taxon>
    </lineage>
</organism>
<dbReference type="EMBL" id="HF951689">
    <property type="protein sequence ID" value="CCW36268.1"/>
    <property type="molecule type" value="Genomic_DNA"/>
</dbReference>
<keyword evidence="1" id="KW-0812">Transmembrane</keyword>
<evidence type="ECO:0000313" key="2">
    <source>
        <dbReference type="EMBL" id="CCW36268.1"/>
    </source>
</evidence>
<feature type="transmembrane region" description="Helical" evidence="1">
    <location>
        <begin position="185"/>
        <end position="207"/>
    </location>
</feature>
<reference evidence="3" key="1">
    <citation type="submission" date="2013-03" db="EMBL/GenBank/DDBJ databases">
        <title>Genome sequence of Chthonomonas calidirosea, the first sequenced genome from the Armatimonadetes phylum (formally candidate division OP10).</title>
        <authorList>
            <person name="Lee K.C.Y."/>
            <person name="Morgan X.C."/>
            <person name="Dunfield P.F."/>
            <person name="Tamas I."/>
            <person name="Houghton K.M."/>
            <person name="Vyssotski M."/>
            <person name="Ryan J.L.J."/>
            <person name="Lagutin K."/>
            <person name="McDonald I.R."/>
            <person name="Stott M.B."/>
        </authorList>
    </citation>
    <scope>NUCLEOTIDE SEQUENCE [LARGE SCALE GENOMIC DNA]</scope>
    <source>
        <strain evidence="3">DSM 23976 / ICMP 18418 / T49</strain>
    </source>
</reference>
<dbReference type="InParanoid" id="S0EWJ1"/>
<gene>
    <name evidence="2" type="ORF">CCALI_02469</name>
</gene>
<keyword evidence="1" id="KW-1133">Transmembrane helix</keyword>
<dbReference type="Proteomes" id="UP000014227">
    <property type="component" value="Chromosome I"/>
</dbReference>
<protein>
    <recommendedName>
        <fullName evidence="4">Succinate dehydrogenase</fullName>
    </recommendedName>
</protein>
<dbReference type="eggNOG" id="ENOG502Z8CG">
    <property type="taxonomic scope" value="Bacteria"/>
</dbReference>
<proteinExistence type="predicted"/>
<sequence length="275" mass="32489">MATYTTPETKEARTPVIENPRKDAYWLAPTTTIVVLVVFIIYATIRAFMGRYFATYNEGENFPWLAPMRLQPHYWSPFYSPYIPVHLRIGAWPISAALYVMILPLAFRLSCYFCRRVYYRAFFQDPGACAVRELFKHRHYTGETRWPTKIFNLHRYTFYIAVILVGFHWWHLYNAFFYTEAGQVHVGAGLGTLIFLIDTLALTLYTFSCHAFRHLIGGAVNWFSKAGWRYKTWRWVSWLNEYHGQFFWISLVTVMCADLYVYLVASGVFLDPRFF</sequence>
<dbReference type="RefSeq" id="WP_016483780.1">
    <property type="nucleotide sequence ID" value="NC_021487.1"/>
</dbReference>
<dbReference type="AlphaFoldDB" id="S0EWJ1"/>
<evidence type="ECO:0000313" key="3">
    <source>
        <dbReference type="Proteomes" id="UP000014227"/>
    </source>
</evidence>
<feature type="transmembrane region" description="Helical" evidence="1">
    <location>
        <begin position="24"/>
        <end position="45"/>
    </location>
</feature>
<dbReference type="PATRIC" id="fig|1303518.3.peg.2566"/>
<evidence type="ECO:0008006" key="4">
    <source>
        <dbReference type="Google" id="ProtNLM"/>
    </source>
</evidence>